<evidence type="ECO:0000313" key="2">
    <source>
        <dbReference type="Proteomes" id="UP000727407"/>
    </source>
</evidence>
<proteinExistence type="predicted"/>
<accession>A0A8J4X661</accession>
<dbReference type="AlphaFoldDB" id="A0A8J4X661"/>
<comment type="caution">
    <text evidence="1">The sequence shown here is derived from an EMBL/GenBank/DDBJ whole genome shotgun (WGS) entry which is preliminary data.</text>
</comment>
<organism evidence="1 2">
    <name type="scientific">Clarias magur</name>
    <name type="common">Asian catfish</name>
    <name type="synonym">Macropteronotus magur</name>
    <dbReference type="NCBI Taxonomy" id="1594786"/>
    <lineage>
        <taxon>Eukaryota</taxon>
        <taxon>Metazoa</taxon>
        <taxon>Chordata</taxon>
        <taxon>Craniata</taxon>
        <taxon>Vertebrata</taxon>
        <taxon>Euteleostomi</taxon>
        <taxon>Actinopterygii</taxon>
        <taxon>Neopterygii</taxon>
        <taxon>Teleostei</taxon>
        <taxon>Ostariophysi</taxon>
        <taxon>Siluriformes</taxon>
        <taxon>Clariidae</taxon>
        <taxon>Clarias</taxon>
    </lineage>
</organism>
<dbReference type="Proteomes" id="UP000727407">
    <property type="component" value="Unassembled WGS sequence"/>
</dbReference>
<keyword evidence="2" id="KW-1185">Reference proteome</keyword>
<gene>
    <name evidence="1" type="primary">speE</name>
    <name evidence="1" type="ORF">DAT39_015554</name>
</gene>
<dbReference type="EMBL" id="QNUK01000358">
    <property type="protein sequence ID" value="KAF5894753.1"/>
    <property type="molecule type" value="Genomic_DNA"/>
</dbReference>
<reference evidence="1" key="1">
    <citation type="submission" date="2020-07" db="EMBL/GenBank/DDBJ databases">
        <title>Clarias magur genome sequencing, assembly and annotation.</title>
        <authorList>
            <person name="Kushwaha B."/>
            <person name="Kumar R."/>
            <person name="Das P."/>
            <person name="Joshi C.G."/>
            <person name="Kumar D."/>
            <person name="Nagpure N.S."/>
            <person name="Pandey M."/>
            <person name="Agarwal S."/>
            <person name="Srivastava S."/>
            <person name="Singh M."/>
            <person name="Sahoo L."/>
            <person name="Jayasankar P."/>
            <person name="Meher P.K."/>
            <person name="Koringa P.G."/>
            <person name="Iquebal M.A."/>
            <person name="Das S.P."/>
            <person name="Bit A."/>
            <person name="Patnaik S."/>
            <person name="Patel N."/>
            <person name="Shah T.M."/>
            <person name="Hinsu A."/>
            <person name="Jena J.K."/>
        </authorList>
    </citation>
    <scope>NUCLEOTIDE SEQUENCE</scope>
    <source>
        <strain evidence="1">CIFAMagur01</strain>
        <tissue evidence="1">Testis</tissue>
    </source>
</reference>
<name>A0A8J4X661_CLAMG</name>
<sequence length="60" mass="7011">MDLKCHNVTCRVPPVLHLAELGRIWLNLTSRVCQSQVRFTKGEEIWNLEFNNISNDLKTE</sequence>
<evidence type="ECO:0000313" key="1">
    <source>
        <dbReference type="EMBL" id="KAF5894753.1"/>
    </source>
</evidence>
<protein>
    <submittedName>
        <fullName evidence="1">Polyamine aminopropyltransferase</fullName>
    </submittedName>
</protein>